<dbReference type="Gene3D" id="3.30.830.10">
    <property type="entry name" value="Metalloenzyme, LuxS/M16 peptidase-like"/>
    <property type="match status" value="2"/>
</dbReference>
<dbReference type="InterPro" id="IPR050361">
    <property type="entry name" value="MPP/UQCRC_Complex"/>
</dbReference>
<sequence length="450" mass="48120">MTVQGPPRPSVAPAPAWSFPVPQSTDLDNGARLLVYDTPGQHVWSIRVTVPAPLTSEPRHLEGVGTVMARVLDEGTHIHDAEQLAELLERHGIALAAGVGERGLIVEMDVTRRHARPALELLAEVLTSPNFPEQQVRRHVRTRLAEIEQEMNHPGQRAAIAFAGSFYAEGDRLSRPTGGTAQSVARITREDVVAYHAATVRPAGAVVVVAGDMTDFAIEDEVRSALAGWTGDAAVPSPAFPAPRPEHSRIVLVDRPGSVQSELYVGCCGPTRTVSGGWAPYPVLSYVLGGSPHARIDALLREEKGYTYGMRCAFRPRRGSGLFVASGSVRTEVTADALGLLTGVLDDAREGFRSDEVQAGVDYLCRTAPGRYATADAVADEAASRAMEGLTTEHTTEVLQDMRTLTPERLTEAYRAHVDGIWTAVVVGDASVLTGPLRELGLGEVTVLAG</sequence>
<accession>K6VSJ6</accession>
<evidence type="ECO:0000259" key="1">
    <source>
        <dbReference type="Pfam" id="PF00675"/>
    </source>
</evidence>
<dbReference type="InterPro" id="IPR011249">
    <property type="entry name" value="Metalloenz_LuxS/M16"/>
</dbReference>
<dbReference type="OrthoDB" id="9811314at2"/>
<comment type="caution">
    <text evidence="3">The sequence shown here is derived from an EMBL/GenBank/DDBJ whole genome shotgun (WGS) entry which is preliminary data.</text>
</comment>
<dbReference type="Pfam" id="PF00675">
    <property type="entry name" value="Peptidase_M16"/>
    <property type="match status" value="1"/>
</dbReference>
<dbReference type="eggNOG" id="COG0612">
    <property type="taxonomic scope" value="Bacteria"/>
</dbReference>
<dbReference type="InterPro" id="IPR007863">
    <property type="entry name" value="Peptidase_M16_C"/>
</dbReference>
<organism evidence="3 4">
    <name type="scientific">Austwickia chelonae NBRC 105200</name>
    <dbReference type="NCBI Taxonomy" id="1184607"/>
    <lineage>
        <taxon>Bacteria</taxon>
        <taxon>Bacillati</taxon>
        <taxon>Actinomycetota</taxon>
        <taxon>Actinomycetes</taxon>
        <taxon>Micrococcales</taxon>
        <taxon>Dermatophilaceae</taxon>
        <taxon>Austwickia</taxon>
    </lineage>
</organism>
<dbReference type="Pfam" id="PF05193">
    <property type="entry name" value="Peptidase_M16_C"/>
    <property type="match status" value="1"/>
</dbReference>
<reference evidence="3 4" key="1">
    <citation type="submission" date="2012-08" db="EMBL/GenBank/DDBJ databases">
        <title>Whole genome shotgun sequence of Austwickia chelonae NBRC 105200.</title>
        <authorList>
            <person name="Yoshida I."/>
            <person name="Hosoyama A."/>
            <person name="Tsuchikane K."/>
            <person name="Katsumata H."/>
            <person name="Ando Y."/>
            <person name="Ohji S."/>
            <person name="Hamada M."/>
            <person name="Tamura T."/>
            <person name="Yamazoe A."/>
            <person name="Yamazaki S."/>
            <person name="Fujita N."/>
        </authorList>
    </citation>
    <scope>NUCLEOTIDE SEQUENCE [LARGE SCALE GENOMIC DNA]</scope>
    <source>
        <strain evidence="3 4">NBRC 105200</strain>
    </source>
</reference>
<dbReference type="AlphaFoldDB" id="K6VSJ6"/>
<gene>
    <name evidence="3" type="ORF">AUCHE_08_05620</name>
</gene>
<dbReference type="EMBL" id="BAGZ01000008">
    <property type="protein sequence ID" value="GAB78315.1"/>
    <property type="molecule type" value="Genomic_DNA"/>
</dbReference>
<feature type="domain" description="Peptidase M16 C-terminal" evidence="2">
    <location>
        <begin position="186"/>
        <end position="359"/>
    </location>
</feature>
<dbReference type="STRING" id="100225.SAMN05421595_0832"/>
<protein>
    <submittedName>
        <fullName evidence="3">Peptidase M16 family protein</fullName>
    </submittedName>
</protein>
<keyword evidence="4" id="KW-1185">Reference proteome</keyword>
<dbReference type="GO" id="GO:0046872">
    <property type="term" value="F:metal ion binding"/>
    <property type="evidence" value="ECO:0007669"/>
    <property type="project" value="InterPro"/>
</dbReference>
<dbReference type="Proteomes" id="UP000008495">
    <property type="component" value="Unassembled WGS sequence"/>
</dbReference>
<dbReference type="RefSeq" id="WP_006503070.1">
    <property type="nucleotide sequence ID" value="NZ_BAGZ01000008.1"/>
</dbReference>
<evidence type="ECO:0000259" key="2">
    <source>
        <dbReference type="Pfam" id="PF05193"/>
    </source>
</evidence>
<evidence type="ECO:0000313" key="4">
    <source>
        <dbReference type="Proteomes" id="UP000008495"/>
    </source>
</evidence>
<dbReference type="InterPro" id="IPR011765">
    <property type="entry name" value="Pept_M16_N"/>
</dbReference>
<dbReference type="PANTHER" id="PTHR11851:SF224">
    <property type="entry name" value="PROCESSING PROTEASE"/>
    <property type="match status" value="1"/>
</dbReference>
<proteinExistence type="predicted"/>
<dbReference type="PANTHER" id="PTHR11851">
    <property type="entry name" value="METALLOPROTEASE"/>
    <property type="match status" value="1"/>
</dbReference>
<feature type="domain" description="Peptidase M16 N-terminal" evidence="1">
    <location>
        <begin position="36"/>
        <end position="152"/>
    </location>
</feature>
<evidence type="ECO:0000313" key="3">
    <source>
        <dbReference type="EMBL" id="GAB78315.1"/>
    </source>
</evidence>
<dbReference type="SUPFAM" id="SSF63411">
    <property type="entry name" value="LuxS/MPP-like metallohydrolase"/>
    <property type="match status" value="2"/>
</dbReference>
<name>K6VSJ6_9MICO</name>